<evidence type="ECO:0000313" key="2">
    <source>
        <dbReference type="Proteomes" id="UP000007150"/>
    </source>
</evidence>
<dbReference type="HOGENOM" id="CLU_1420640_0_0_5"/>
<protein>
    <recommendedName>
        <fullName evidence="3">Nucleotidyltransferase family protein</fullName>
    </recommendedName>
</protein>
<dbReference type="Proteomes" id="UP000007150">
    <property type="component" value="Chromosome 1"/>
</dbReference>
<gene>
    <name evidence="1" type="ORF">Sphch_0135</name>
</gene>
<dbReference type="STRING" id="690566.Sphch_0135"/>
<name>F6EU30_SPHCR</name>
<dbReference type="KEGG" id="sch:Sphch_0135"/>
<accession>F6EU30</accession>
<dbReference type="AlphaFoldDB" id="F6EU30"/>
<reference evidence="1 2" key="1">
    <citation type="submission" date="2011-05" db="EMBL/GenBank/DDBJ databases">
        <title>Complete sequence of chromosome 1 of Sphingobium chlorophenolicum L-1.</title>
        <authorList>
            <consortium name="US DOE Joint Genome Institute"/>
            <person name="Lucas S."/>
            <person name="Han J."/>
            <person name="Lapidus A."/>
            <person name="Cheng J.-F."/>
            <person name="Goodwin L."/>
            <person name="Pitluck S."/>
            <person name="Peters L."/>
            <person name="Daligault H."/>
            <person name="Han C."/>
            <person name="Tapia R."/>
            <person name="Land M."/>
            <person name="Hauser L."/>
            <person name="Kyrpides N."/>
            <person name="Ivanova N."/>
            <person name="Pagani I."/>
            <person name="Turner P."/>
            <person name="Copley S."/>
            <person name="Woyke T."/>
        </authorList>
    </citation>
    <scope>NUCLEOTIDE SEQUENCE [LARGE SCALE GENOMIC DNA]</scope>
    <source>
        <strain evidence="1 2">L-1</strain>
    </source>
</reference>
<organism evidence="1 2">
    <name type="scientific">Sphingobium chlorophenolicum L-1</name>
    <dbReference type="NCBI Taxonomy" id="690566"/>
    <lineage>
        <taxon>Bacteria</taxon>
        <taxon>Pseudomonadati</taxon>
        <taxon>Pseudomonadota</taxon>
        <taxon>Alphaproteobacteria</taxon>
        <taxon>Sphingomonadales</taxon>
        <taxon>Sphingomonadaceae</taxon>
        <taxon>Sphingobium</taxon>
    </lineage>
</organism>
<evidence type="ECO:0000313" key="1">
    <source>
        <dbReference type="EMBL" id="AEG47837.1"/>
    </source>
</evidence>
<evidence type="ECO:0008006" key="3">
    <source>
        <dbReference type="Google" id="ProtNLM"/>
    </source>
</evidence>
<keyword evidence="2" id="KW-1185">Reference proteome</keyword>
<sequence length="181" mass="19657">MSDYRPEFAAALEIFATVSEHMDAQGIRPPILVGGAAAELYSGSTLATGDFDVIARQDAFEAALRAHGFVRPSGPGMLTRGWIHPDLQLGFEVVGSTLLDGLADLDRVRLFDAANGAQFLTIAPEDLIADRMGQYASGSAPEMLEQARILFGLSKDLDLHYMERRIREETGNDFGVSDLQI</sequence>
<proteinExistence type="predicted"/>
<dbReference type="RefSeq" id="WP_013846110.1">
    <property type="nucleotide sequence ID" value="NC_015593.1"/>
</dbReference>
<dbReference type="EMBL" id="CP002798">
    <property type="protein sequence ID" value="AEG47837.1"/>
    <property type="molecule type" value="Genomic_DNA"/>
</dbReference>